<sequence length="362" mass="38935">MTGAEVPTGKRASASSKAQPATKKARTSGQERKITDFVTVLTGGAAVSTSASSSTNANAPEAEINNASSSKSIEPNKGKAVATKGEPELEPGTFSPTAFLASLPSIGPSPTIHDLLSLECATLDPSWLTLLKAEITKDYFLDLKRFLWKEGVQGPESATAKVFPRARDIYSWSRHCPLDKVKIVVIGQDPYHNEGQAHGLAFSVRPGVAVPPSLRNMYKELSNEYPDFVPPKTGDLTPWARSGVLLLNTSLTVQAHKANSHAGKGWESFTDKVVHLVDKFGGSDGAGKLGKGVVFFAWGAWAAKRVAKLDTTKHLVLRSAHPSPLSVHRGFLNNGHFKQANEWLEKKYGPDGIIDWSSVCPK</sequence>
<keyword evidence="2 7" id="KW-0227">DNA damage</keyword>
<feature type="compositionally biased region" description="Low complexity" evidence="10">
    <location>
        <begin position="48"/>
        <end position="70"/>
    </location>
</feature>
<feature type="active site" description="Proton acceptor" evidence="7 8">
    <location>
        <position position="189"/>
    </location>
</feature>
<dbReference type="PANTHER" id="PTHR11264">
    <property type="entry name" value="URACIL-DNA GLYCOSYLASE"/>
    <property type="match status" value="1"/>
</dbReference>
<evidence type="ECO:0000256" key="1">
    <source>
        <dbReference type="ARBA" id="ARBA00008184"/>
    </source>
</evidence>
<evidence type="ECO:0000256" key="6">
    <source>
        <dbReference type="ARBA" id="ARBA00023242"/>
    </source>
</evidence>
<evidence type="ECO:0000256" key="3">
    <source>
        <dbReference type="ARBA" id="ARBA00022801"/>
    </source>
</evidence>
<evidence type="ECO:0000256" key="7">
    <source>
        <dbReference type="HAMAP-Rule" id="MF_03166"/>
    </source>
</evidence>
<dbReference type="FunFam" id="3.40.470.10:FF:000007">
    <property type="entry name" value="Uracil-DNA glycosylase"/>
    <property type="match status" value="1"/>
</dbReference>
<feature type="region of interest" description="Disordered" evidence="10">
    <location>
        <begin position="1"/>
        <end position="34"/>
    </location>
</feature>
<keyword evidence="5 7" id="KW-0234">DNA repair</keyword>
<keyword evidence="13" id="KW-1185">Reference proteome</keyword>
<protein>
    <recommendedName>
        <fullName evidence="7 9">Uracil-DNA glycosylase</fullName>
        <shortName evidence="7">UDG</shortName>
        <ecNumber evidence="7 9">3.2.2.27</ecNumber>
    </recommendedName>
</protein>
<reference evidence="12 13" key="1">
    <citation type="submission" date="2016-11" db="EMBL/GenBank/DDBJ databases">
        <authorList>
            <person name="Jaros S."/>
            <person name="Januszkiewicz K."/>
            <person name="Wedrychowicz H."/>
        </authorList>
    </citation>
    <scope>NUCLEOTIDE SEQUENCE [LARGE SCALE GENOMIC DNA]</scope>
</reference>
<dbReference type="PROSITE" id="PS00130">
    <property type="entry name" value="U_DNA_GLYCOSYLASE"/>
    <property type="match status" value="1"/>
</dbReference>
<evidence type="ECO:0000259" key="11">
    <source>
        <dbReference type="SMART" id="SM00986"/>
    </source>
</evidence>
<keyword evidence="6 7" id="KW-0539">Nucleus</keyword>
<evidence type="ECO:0000256" key="9">
    <source>
        <dbReference type="RuleBase" id="RU003780"/>
    </source>
</evidence>
<dbReference type="AlphaFoldDB" id="A0A2X0MHU4"/>
<dbReference type="GO" id="GO:0097510">
    <property type="term" value="P:base-excision repair, AP site formation via deaminated base removal"/>
    <property type="evidence" value="ECO:0007669"/>
    <property type="project" value="TreeGrafter"/>
</dbReference>
<dbReference type="NCBIfam" id="NF003588">
    <property type="entry name" value="PRK05254.1-1"/>
    <property type="match status" value="1"/>
</dbReference>
<gene>
    <name evidence="12" type="primary">BQ5605_C009g05631</name>
    <name evidence="7" type="synonym">UNG1</name>
    <name evidence="12" type="ORF">BQ5605_C009G05631</name>
</gene>
<dbReference type="InterPro" id="IPR002043">
    <property type="entry name" value="UDG_fam1"/>
</dbReference>
<comment type="catalytic activity">
    <reaction evidence="7 9">
        <text>Hydrolyzes single-stranded DNA or mismatched double-stranded DNA and polynucleotides, releasing free uracil.</text>
        <dbReference type="EC" id="3.2.2.27"/>
    </reaction>
</comment>
<accession>A0A2X0MHU4</accession>
<dbReference type="EC" id="3.2.2.27" evidence="7 9"/>
<dbReference type="GO" id="GO:0004844">
    <property type="term" value="F:uracil DNA N-glycosylase activity"/>
    <property type="evidence" value="ECO:0007669"/>
    <property type="project" value="UniProtKB-UniRule"/>
</dbReference>
<dbReference type="NCBIfam" id="NF003592">
    <property type="entry name" value="PRK05254.1-5"/>
    <property type="match status" value="1"/>
</dbReference>
<evidence type="ECO:0000256" key="5">
    <source>
        <dbReference type="ARBA" id="ARBA00023204"/>
    </source>
</evidence>
<dbReference type="Proteomes" id="UP000249464">
    <property type="component" value="Unassembled WGS sequence"/>
</dbReference>
<comment type="similarity">
    <text evidence="1 7 9">Belongs to the uracil-DNA glycosylase (UDG) superfamily. UNG family.</text>
</comment>
<dbReference type="Gene3D" id="3.40.470.10">
    <property type="entry name" value="Uracil-DNA glycosylase-like domain"/>
    <property type="match status" value="1"/>
</dbReference>
<keyword evidence="4 7" id="KW-0496">Mitochondrion</keyword>
<dbReference type="STRING" id="796604.A0A2X0MHU4"/>
<name>A0A2X0MHU4_9BASI</name>
<proteinExistence type="inferred from homology"/>
<dbReference type="EMBL" id="FQNC01000049">
    <property type="protein sequence ID" value="SGY83342.1"/>
    <property type="molecule type" value="Genomic_DNA"/>
</dbReference>
<dbReference type="GO" id="GO:0005739">
    <property type="term" value="C:mitochondrion"/>
    <property type="evidence" value="ECO:0007669"/>
    <property type="project" value="UniProtKB-SubCell"/>
</dbReference>
<evidence type="ECO:0000256" key="8">
    <source>
        <dbReference type="PROSITE-ProRule" id="PRU10072"/>
    </source>
</evidence>
<dbReference type="NCBIfam" id="TIGR00628">
    <property type="entry name" value="ung"/>
    <property type="match status" value="1"/>
</dbReference>
<dbReference type="Pfam" id="PF03167">
    <property type="entry name" value="UDG"/>
    <property type="match status" value="1"/>
</dbReference>
<dbReference type="InterPro" id="IPR018085">
    <property type="entry name" value="Ura-DNA_Glyclase_AS"/>
</dbReference>
<evidence type="ECO:0000256" key="2">
    <source>
        <dbReference type="ARBA" id="ARBA00022763"/>
    </source>
</evidence>
<dbReference type="InterPro" id="IPR005122">
    <property type="entry name" value="Uracil-DNA_glycosylase-like"/>
</dbReference>
<evidence type="ECO:0000256" key="4">
    <source>
        <dbReference type="ARBA" id="ARBA00023128"/>
    </source>
</evidence>
<dbReference type="PANTHER" id="PTHR11264:SF0">
    <property type="entry name" value="URACIL-DNA GLYCOSYLASE"/>
    <property type="match status" value="1"/>
</dbReference>
<dbReference type="CDD" id="cd10027">
    <property type="entry name" value="UDG-F1-like"/>
    <property type="match status" value="1"/>
</dbReference>
<feature type="region of interest" description="Disordered" evidence="10">
    <location>
        <begin position="48"/>
        <end position="89"/>
    </location>
</feature>
<dbReference type="NCBIfam" id="NF003589">
    <property type="entry name" value="PRK05254.1-2"/>
    <property type="match status" value="1"/>
</dbReference>
<comment type="function">
    <text evidence="7 9">Excises uracil residues from the DNA which can arise as a result of misincorporation of dUMP residues by DNA polymerase or due to deamination of cytosine.</text>
</comment>
<dbReference type="GO" id="GO:0005634">
    <property type="term" value="C:nucleus"/>
    <property type="evidence" value="ECO:0007669"/>
    <property type="project" value="UniProtKB-SubCell"/>
</dbReference>
<dbReference type="HAMAP" id="MF_00148">
    <property type="entry name" value="UDG"/>
    <property type="match status" value="1"/>
</dbReference>
<dbReference type="SMART" id="SM00987">
    <property type="entry name" value="UreE_C"/>
    <property type="match status" value="1"/>
</dbReference>
<evidence type="ECO:0000313" key="12">
    <source>
        <dbReference type="EMBL" id="SGY83342.1"/>
    </source>
</evidence>
<keyword evidence="3 7" id="KW-0378">Hydrolase</keyword>
<feature type="domain" description="Uracil-DNA glycosylase-like" evidence="11">
    <location>
        <begin position="174"/>
        <end position="344"/>
    </location>
</feature>
<organism evidence="12 13">
    <name type="scientific">Microbotryum silenes-dioicae</name>
    <dbReference type="NCBI Taxonomy" id="796604"/>
    <lineage>
        <taxon>Eukaryota</taxon>
        <taxon>Fungi</taxon>
        <taxon>Dikarya</taxon>
        <taxon>Basidiomycota</taxon>
        <taxon>Pucciniomycotina</taxon>
        <taxon>Microbotryomycetes</taxon>
        <taxon>Microbotryales</taxon>
        <taxon>Microbotryaceae</taxon>
        <taxon>Microbotryum</taxon>
    </lineage>
</organism>
<comment type="subcellular location">
    <subcellularLocation>
        <location evidence="7">Mitochondrion</location>
    </subcellularLocation>
    <subcellularLocation>
        <location evidence="7">Nucleus</location>
    </subcellularLocation>
</comment>
<evidence type="ECO:0000256" key="10">
    <source>
        <dbReference type="SAM" id="MobiDB-lite"/>
    </source>
</evidence>
<dbReference type="SUPFAM" id="SSF52141">
    <property type="entry name" value="Uracil-DNA glycosylase-like"/>
    <property type="match status" value="1"/>
</dbReference>
<dbReference type="SMART" id="SM00986">
    <property type="entry name" value="UDG"/>
    <property type="match status" value="1"/>
</dbReference>
<dbReference type="InterPro" id="IPR036895">
    <property type="entry name" value="Uracil-DNA_glycosylase-like_sf"/>
</dbReference>
<evidence type="ECO:0000313" key="13">
    <source>
        <dbReference type="Proteomes" id="UP000249464"/>
    </source>
</evidence>